<evidence type="ECO:0000313" key="3">
    <source>
        <dbReference type="Proteomes" id="UP001500729"/>
    </source>
</evidence>
<comment type="caution">
    <text evidence="2">The sequence shown here is derived from an EMBL/GenBank/DDBJ whole genome shotgun (WGS) entry which is preliminary data.</text>
</comment>
<dbReference type="Proteomes" id="UP001500729">
    <property type="component" value="Unassembled WGS sequence"/>
</dbReference>
<feature type="region of interest" description="Disordered" evidence="1">
    <location>
        <begin position="28"/>
        <end position="68"/>
    </location>
</feature>
<organism evidence="2 3">
    <name type="scientific">Saccharopolyspora erythraea</name>
    <name type="common">Streptomyces erythraeus</name>
    <dbReference type="NCBI Taxonomy" id="1836"/>
    <lineage>
        <taxon>Bacteria</taxon>
        <taxon>Bacillati</taxon>
        <taxon>Actinomycetota</taxon>
        <taxon>Actinomycetes</taxon>
        <taxon>Pseudonocardiales</taxon>
        <taxon>Pseudonocardiaceae</taxon>
        <taxon>Saccharopolyspora</taxon>
    </lineage>
</organism>
<keyword evidence="3" id="KW-1185">Reference proteome</keyword>
<evidence type="ECO:0000256" key="1">
    <source>
        <dbReference type="SAM" id="MobiDB-lite"/>
    </source>
</evidence>
<proteinExistence type="predicted"/>
<gene>
    <name evidence="2" type="ORF">GCM10009533_19870</name>
</gene>
<reference evidence="2 3" key="1">
    <citation type="journal article" date="2019" name="Int. J. Syst. Evol. Microbiol.">
        <title>The Global Catalogue of Microorganisms (GCM) 10K type strain sequencing project: providing services to taxonomists for standard genome sequencing and annotation.</title>
        <authorList>
            <consortium name="The Broad Institute Genomics Platform"/>
            <consortium name="The Broad Institute Genome Sequencing Center for Infectious Disease"/>
            <person name="Wu L."/>
            <person name="Ma J."/>
        </authorList>
    </citation>
    <scope>NUCLEOTIDE SEQUENCE [LARGE SCALE GENOMIC DNA]</scope>
    <source>
        <strain evidence="2 3">JCM 10303</strain>
    </source>
</reference>
<protein>
    <submittedName>
        <fullName evidence="2">Uncharacterized protein</fullName>
    </submittedName>
</protein>
<accession>A0ABN1CK63</accession>
<dbReference type="EMBL" id="BAAAGS010000009">
    <property type="protein sequence ID" value="GAA0520760.1"/>
    <property type="molecule type" value="Genomic_DNA"/>
</dbReference>
<evidence type="ECO:0000313" key="2">
    <source>
        <dbReference type="EMBL" id="GAA0520760.1"/>
    </source>
</evidence>
<name>A0ABN1CK63_SACER</name>
<sequence length="68" mass="7346">MNIPMSRLSEDAEEVYGLAVSEAAAKLSAMHDRTGRPGSTRRKTSYRHDDLGCSPAGLTRKNKGRGAL</sequence>